<keyword evidence="2" id="KW-0472">Membrane</keyword>
<accession>A0A9D1KYH5</accession>
<evidence type="ECO:0000256" key="2">
    <source>
        <dbReference type="SAM" id="Phobius"/>
    </source>
</evidence>
<dbReference type="AlphaFoldDB" id="A0A9D1KYH5"/>
<keyword evidence="2" id="KW-0812">Transmembrane</keyword>
<reference evidence="3" key="2">
    <citation type="journal article" date="2021" name="PeerJ">
        <title>Extensive microbial diversity within the chicken gut microbiome revealed by metagenomics and culture.</title>
        <authorList>
            <person name="Gilroy R."/>
            <person name="Ravi A."/>
            <person name="Getino M."/>
            <person name="Pursley I."/>
            <person name="Horton D.L."/>
            <person name="Alikhan N.F."/>
            <person name="Baker D."/>
            <person name="Gharbi K."/>
            <person name="Hall N."/>
            <person name="Watson M."/>
            <person name="Adriaenssens E.M."/>
            <person name="Foster-Nyarko E."/>
            <person name="Jarju S."/>
            <person name="Secka A."/>
            <person name="Antonio M."/>
            <person name="Oren A."/>
            <person name="Chaudhuri R.R."/>
            <person name="La Ragione R."/>
            <person name="Hildebrand F."/>
            <person name="Pallen M.J."/>
        </authorList>
    </citation>
    <scope>NUCLEOTIDE SEQUENCE</scope>
    <source>
        <strain evidence="3">CHK187-14744</strain>
    </source>
</reference>
<feature type="region of interest" description="Disordered" evidence="1">
    <location>
        <begin position="31"/>
        <end position="64"/>
    </location>
</feature>
<proteinExistence type="predicted"/>
<gene>
    <name evidence="3" type="ORF">IAB63_09800</name>
</gene>
<protein>
    <submittedName>
        <fullName evidence="3">Zinc ribbon domain-containing protein</fullName>
    </submittedName>
</protein>
<dbReference type="EMBL" id="DVLT01000057">
    <property type="protein sequence ID" value="HIU03530.1"/>
    <property type="molecule type" value="Genomic_DNA"/>
</dbReference>
<feature type="transmembrane region" description="Helical" evidence="2">
    <location>
        <begin position="118"/>
        <end position="140"/>
    </location>
</feature>
<reference evidence="3" key="1">
    <citation type="submission" date="2020-10" db="EMBL/GenBank/DDBJ databases">
        <authorList>
            <person name="Gilroy R."/>
        </authorList>
    </citation>
    <scope>NUCLEOTIDE SEQUENCE</scope>
    <source>
        <strain evidence="3">CHK187-14744</strain>
    </source>
</reference>
<organism evidence="3 4">
    <name type="scientific">Candidatus Onthocola gallistercoris</name>
    <dbReference type="NCBI Taxonomy" id="2840876"/>
    <lineage>
        <taxon>Bacteria</taxon>
        <taxon>Bacillati</taxon>
        <taxon>Bacillota</taxon>
        <taxon>Bacilli</taxon>
        <taxon>Candidatus Onthocola</taxon>
    </lineage>
</organism>
<sequence>MFCENCGCENPNDAAFCQNCGSRLNFGDPPEQAPVNGQMGADDPFGAPSYGMPDDGPYGAGDGSGFDDGFDSGGNRGYDGGFTGENGMSYDPIHVQRVERSKKTKPKEKRKLTKKAKAGIIAGCVLVVAVLAFVVAGRMVTSPERIVRQYMDALIQSDWDRAYSYVNVTESAFINKDNYIKMCESSGNYSQINNFEVTEMPAVYANDSSGYSSSLTKTFQISYTTSEGSGLQTMEVSLIRQSGNTWLFFPSWKVSITTLTDYTLYIPAGATATLDGVALGDDYKNSSNSDEYYDCYKISTLFQGSHELHMEADYCDPVDVQLDVQTSGSSYTADNLSYSQETINSLVENASQMIQAVYGAALQSQDYSTVQNYFSSDAQIQTSMRRRFESIQDDFIREDGSGVMSITCSNVTGWESYSQSQQIEIEMDYDFTSEYTHYTGYGSSRKLETETESGSDSLYVTYTLENGEWKISDTSIDAPYYFY</sequence>
<keyword evidence="2" id="KW-1133">Transmembrane helix</keyword>
<name>A0A9D1KYH5_9FIRM</name>
<comment type="caution">
    <text evidence="3">The sequence shown here is derived from an EMBL/GenBank/DDBJ whole genome shotgun (WGS) entry which is preliminary data.</text>
</comment>
<evidence type="ECO:0000313" key="4">
    <source>
        <dbReference type="Proteomes" id="UP000824164"/>
    </source>
</evidence>
<evidence type="ECO:0000313" key="3">
    <source>
        <dbReference type="EMBL" id="HIU03530.1"/>
    </source>
</evidence>
<evidence type="ECO:0000256" key="1">
    <source>
        <dbReference type="SAM" id="MobiDB-lite"/>
    </source>
</evidence>
<dbReference type="Proteomes" id="UP000824164">
    <property type="component" value="Unassembled WGS sequence"/>
</dbReference>